<proteinExistence type="inferred from homology"/>
<dbReference type="EMBL" id="GECU01013506">
    <property type="protein sequence ID" value="JAS94200.1"/>
    <property type="molecule type" value="Transcribed_RNA"/>
</dbReference>
<comment type="function">
    <text evidence="6">Component of ribonuclease P, a protein complex that generates mature tRNA molecules by cleaving their 5'-ends.</text>
</comment>
<keyword evidence="3 6" id="KW-0819">tRNA processing</keyword>
<dbReference type="PIRSF" id="PIRSF023803">
    <property type="entry name" value="Ribonuclease_P_prd"/>
    <property type="match status" value="1"/>
</dbReference>
<name>A0A1B6J4U5_9HEMI</name>
<evidence type="ECO:0000256" key="3">
    <source>
        <dbReference type="ARBA" id="ARBA00022694"/>
    </source>
</evidence>
<keyword evidence="2" id="KW-0698">rRNA processing</keyword>
<gene>
    <name evidence="7" type="ORF">g.23453</name>
</gene>
<dbReference type="GO" id="GO:0001682">
    <property type="term" value="P:tRNA 5'-leader removal"/>
    <property type="evidence" value="ECO:0007669"/>
    <property type="project" value="InterPro"/>
</dbReference>
<dbReference type="AlphaFoldDB" id="A0A1B6J4U5"/>
<dbReference type="Pfam" id="PF01900">
    <property type="entry name" value="RNase_P_Rpp14"/>
    <property type="match status" value="1"/>
</dbReference>
<accession>A0A1B6J4U5</accession>
<keyword evidence="4 6" id="KW-0539">Nucleus</keyword>
<evidence type="ECO:0000256" key="5">
    <source>
        <dbReference type="ARBA" id="ARBA00044198"/>
    </source>
</evidence>
<dbReference type="InterPro" id="IPR016819">
    <property type="entry name" value="RNase_P/MRP_POP5"/>
</dbReference>
<dbReference type="PANTHER" id="PTHR48414">
    <property type="entry name" value="POP5 HOMOLOG, RIBONUCLEASE P_MRP SUBUNIT"/>
    <property type="match status" value="1"/>
</dbReference>
<dbReference type="GO" id="GO:0006364">
    <property type="term" value="P:rRNA processing"/>
    <property type="evidence" value="ECO:0007669"/>
    <property type="project" value="UniProtKB-KW"/>
</dbReference>
<sequence>MVRFKHRYFTVEIIPDHLPNSESFKINSHELTKGILNCIQELHGDFGVAAVTSGFKAKYCNPATRIGVIRSRHGPHRLVASSLPFMKSLHNKPVTLRTLYTGATLKQCFKFAVTYQKKELMKVWNSLPNNKARDSLKKSFMDLSAFQEMELSIKVLTDLNSEADAAE</sequence>
<reference evidence="7" key="1">
    <citation type="submission" date="2015-11" db="EMBL/GenBank/DDBJ databases">
        <title>De novo transcriptome assembly of four potential Pierce s Disease insect vectors from Arizona vineyards.</title>
        <authorList>
            <person name="Tassone E.E."/>
        </authorList>
    </citation>
    <scope>NUCLEOTIDE SEQUENCE</scope>
</reference>
<comment type="subcellular location">
    <subcellularLocation>
        <location evidence="6">Nucleus</location>
        <location evidence="6">Nucleolus</location>
    </subcellularLocation>
</comment>
<comment type="similarity">
    <text evidence="1 6">Belongs to the eukaryotic/archaeal RNase P protein component 2 family.</text>
</comment>
<organism evidence="7">
    <name type="scientific">Homalodisca liturata</name>
    <dbReference type="NCBI Taxonomy" id="320908"/>
    <lineage>
        <taxon>Eukaryota</taxon>
        <taxon>Metazoa</taxon>
        <taxon>Ecdysozoa</taxon>
        <taxon>Arthropoda</taxon>
        <taxon>Hexapoda</taxon>
        <taxon>Insecta</taxon>
        <taxon>Pterygota</taxon>
        <taxon>Neoptera</taxon>
        <taxon>Paraneoptera</taxon>
        <taxon>Hemiptera</taxon>
        <taxon>Auchenorrhyncha</taxon>
        <taxon>Membracoidea</taxon>
        <taxon>Cicadellidae</taxon>
        <taxon>Cicadellinae</taxon>
        <taxon>Proconiini</taxon>
        <taxon>Homalodisca</taxon>
    </lineage>
</organism>
<evidence type="ECO:0000256" key="2">
    <source>
        <dbReference type="ARBA" id="ARBA00022552"/>
    </source>
</evidence>
<evidence type="ECO:0000256" key="4">
    <source>
        <dbReference type="ARBA" id="ARBA00023242"/>
    </source>
</evidence>
<dbReference type="SUPFAM" id="SSF160350">
    <property type="entry name" value="Rnp2-like"/>
    <property type="match status" value="1"/>
</dbReference>
<dbReference type="InterPro" id="IPR038085">
    <property type="entry name" value="Rnp2-like_sf"/>
</dbReference>
<dbReference type="GO" id="GO:0030677">
    <property type="term" value="C:ribonuclease P complex"/>
    <property type="evidence" value="ECO:0007669"/>
    <property type="project" value="InterPro"/>
</dbReference>
<evidence type="ECO:0000256" key="6">
    <source>
        <dbReference type="PIRNR" id="PIRNR023803"/>
    </source>
</evidence>
<evidence type="ECO:0000313" key="7">
    <source>
        <dbReference type="EMBL" id="JAS94200.1"/>
    </source>
</evidence>
<dbReference type="GO" id="GO:0033204">
    <property type="term" value="F:ribonuclease P RNA binding"/>
    <property type="evidence" value="ECO:0007669"/>
    <property type="project" value="InterPro"/>
</dbReference>
<dbReference type="PANTHER" id="PTHR48414:SF1">
    <property type="entry name" value="POP5 HOMOLOG, RIBONUCLEASE P_MRP SUBUNIT"/>
    <property type="match status" value="1"/>
</dbReference>
<dbReference type="InterPro" id="IPR002759">
    <property type="entry name" value="Pop5/Rpp14/Rnp2-like"/>
</dbReference>
<protein>
    <recommendedName>
        <fullName evidence="5 6">Ribonuclease P/MRP protein subunit POP5</fullName>
    </recommendedName>
</protein>
<dbReference type="Gene3D" id="3.30.70.3250">
    <property type="entry name" value="Ribonuclease P, Pop5 subunit"/>
    <property type="match status" value="1"/>
</dbReference>
<evidence type="ECO:0000256" key="1">
    <source>
        <dbReference type="ARBA" id="ARBA00010800"/>
    </source>
</evidence>
<dbReference type="GO" id="GO:0005730">
    <property type="term" value="C:nucleolus"/>
    <property type="evidence" value="ECO:0007669"/>
    <property type="project" value="UniProtKB-SubCell"/>
</dbReference>